<organism evidence="8 9">
    <name type="scientific">Lineolata rhizophorae</name>
    <dbReference type="NCBI Taxonomy" id="578093"/>
    <lineage>
        <taxon>Eukaryota</taxon>
        <taxon>Fungi</taxon>
        <taxon>Dikarya</taxon>
        <taxon>Ascomycota</taxon>
        <taxon>Pezizomycotina</taxon>
        <taxon>Dothideomycetes</taxon>
        <taxon>Dothideomycetes incertae sedis</taxon>
        <taxon>Lineolatales</taxon>
        <taxon>Lineolataceae</taxon>
        <taxon>Lineolata</taxon>
    </lineage>
</organism>
<evidence type="ECO:0000256" key="5">
    <source>
        <dbReference type="SAM" id="MobiDB-lite"/>
    </source>
</evidence>
<dbReference type="GO" id="GO:0046540">
    <property type="term" value="C:U4/U6 x U5 tri-snRNP complex"/>
    <property type="evidence" value="ECO:0007669"/>
    <property type="project" value="InterPro"/>
</dbReference>
<dbReference type="EMBL" id="MU001687">
    <property type="protein sequence ID" value="KAF2455210.1"/>
    <property type="molecule type" value="Genomic_DNA"/>
</dbReference>
<keyword evidence="2" id="KW-0507">mRNA processing</keyword>
<name>A0A6A6NTW6_9PEZI</name>
<dbReference type="AlphaFoldDB" id="A0A6A6NTW6"/>
<evidence type="ECO:0000259" key="7">
    <source>
        <dbReference type="Pfam" id="PF08572"/>
    </source>
</evidence>
<dbReference type="Pfam" id="PF08572">
    <property type="entry name" value="PRP3"/>
    <property type="match status" value="1"/>
</dbReference>
<reference evidence="8" key="1">
    <citation type="journal article" date="2020" name="Stud. Mycol.">
        <title>101 Dothideomycetes genomes: a test case for predicting lifestyles and emergence of pathogens.</title>
        <authorList>
            <person name="Haridas S."/>
            <person name="Albert R."/>
            <person name="Binder M."/>
            <person name="Bloem J."/>
            <person name="Labutti K."/>
            <person name="Salamov A."/>
            <person name="Andreopoulos B."/>
            <person name="Baker S."/>
            <person name="Barry K."/>
            <person name="Bills G."/>
            <person name="Bluhm B."/>
            <person name="Cannon C."/>
            <person name="Castanera R."/>
            <person name="Culley D."/>
            <person name="Daum C."/>
            <person name="Ezra D."/>
            <person name="Gonzalez J."/>
            <person name="Henrissat B."/>
            <person name="Kuo A."/>
            <person name="Liang C."/>
            <person name="Lipzen A."/>
            <person name="Lutzoni F."/>
            <person name="Magnuson J."/>
            <person name="Mondo S."/>
            <person name="Nolan M."/>
            <person name="Ohm R."/>
            <person name="Pangilinan J."/>
            <person name="Park H.-J."/>
            <person name="Ramirez L."/>
            <person name="Alfaro M."/>
            <person name="Sun H."/>
            <person name="Tritt A."/>
            <person name="Yoshinaga Y."/>
            <person name="Zwiers L.-H."/>
            <person name="Turgeon B."/>
            <person name="Goodwin S."/>
            <person name="Spatafora J."/>
            <person name="Crous P."/>
            <person name="Grigoriev I."/>
        </authorList>
    </citation>
    <scope>NUCLEOTIDE SEQUENCE</scope>
    <source>
        <strain evidence="8">ATCC 16933</strain>
    </source>
</reference>
<feature type="compositionally biased region" description="Low complexity" evidence="5">
    <location>
        <begin position="170"/>
        <end position="182"/>
    </location>
</feature>
<dbReference type="PANTHER" id="PTHR14212">
    <property type="entry name" value="U4/U6-ASSOCIATED RNA SPLICING FACTOR-RELATED"/>
    <property type="match status" value="1"/>
</dbReference>
<evidence type="ECO:0000313" key="9">
    <source>
        <dbReference type="Proteomes" id="UP000799766"/>
    </source>
</evidence>
<protein>
    <submittedName>
        <fullName evidence="8">Pre-mRNA processing factor 3-domain-containing protein</fullName>
    </submittedName>
</protein>
<feature type="compositionally biased region" description="Low complexity" evidence="5">
    <location>
        <begin position="99"/>
        <end position="118"/>
    </location>
</feature>
<dbReference type="OrthoDB" id="10264544at2759"/>
<dbReference type="InterPro" id="IPR027104">
    <property type="entry name" value="Prp3"/>
</dbReference>
<feature type="domain" description="Small nuclear ribonucleoprotein Prp3 C-terminal" evidence="6">
    <location>
        <begin position="444"/>
        <end position="586"/>
    </location>
</feature>
<accession>A0A6A6NTW6</accession>
<dbReference type="PANTHER" id="PTHR14212:SF0">
    <property type="entry name" value="U4_U6 SMALL NUCLEAR RIBONUCLEOPROTEIN PRP3"/>
    <property type="match status" value="1"/>
</dbReference>
<evidence type="ECO:0000256" key="3">
    <source>
        <dbReference type="ARBA" id="ARBA00023187"/>
    </source>
</evidence>
<comment type="subcellular location">
    <subcellularLocation>
        <location evidence="1">Nucleus</location>
    </subcellularLocation>
</comment>
<feature type="domain" description="Pre-mRNA-splicing factor 3" evidence="7">
    <location>
        <begin position="211"/>
        <end position="420"/>
    </location>
</feature>
<keyword evidence="3" id="KW-0508">mRNA splicing</keyword>
<evidence type="ECO:0000256" key="1">
    <source>
        <dbReference type="ARBA" id="ARBA00004123"/>
    </source>
</evidence>
<feature type="region of interest" description="Disordered" evidence="5">
    <location>
        <begin position="407"/>
        <end position="436"/>
    </location>
</feature>
<keyword evidence="4" id="KW-0539">Nucleus</keyword>
<feature type="compositionally biased region" description="Pro residues" evidence="5">
    <location>
        <begin position="77"/>
        <end position="87"/>
    </location>
</feature>
<evidence type="ECO:0000259" key="6">
    <source>
        <dbReference type="Pfam" id="PF06544"/>
    </source>
</evidence>
<dbReference type="GO" id="GO:0000398">
    <property type="term" value="P:mRNA splicing, via spliceosome"/>
    <property type="evidence" value="ECO:0007669"/>
    <property type="project" value="InterPro"/>
</dbReference>
<dbReference type="Pfam" id="PF06544">
    <property type="entry name" value="Prp3_C"/>
    <property type="match status" value="1"/>
</dbReference>
<evidence type="ECO:0000313" key="8">
    <source>
        <dbReference type="EMBL" id="KAF2455210.1"/>
    </source>
</evidence>
<feature type="region of interest" description="Disordered" evidence="5">
    <location>
        <begin position="1"/>
        <end position="228"/>
    </location>
</feature>
<feature type="compositionally biased region" description="Basic and acidic residues" evidence="5">
    <location>
        <begin position="1"/>
        <end position="19"/>
    </location>
</feature>
<dbReference type="Proteomes" id="UP000799766">
    <property type="component" value="Unassembled WGS sequence"/>
</dbReference>
<keyword evidence="9" id="KW-1185">Reference proteome</keyword>
<evidence type="ECO:0000256" key="4">
    <source>
        <dbReference type="ARBA" id="ARBA00023242"/>
    </source>
</evidence>
<gene>
    <name evidence="8" type="ORF">BDY21DRAFT_307247</name>
</gene>
<proteinExistence type="predicted"/>
<dbReference type="InterPro" id="IPR010541">
    <property type="entry name" value="Prp3_C"/>
</dbReference>
<dbReference type="InterPro" id="IPR013881">
    <property type="entry name" value="Pre-mRNA_splic_Prp3_dom"/>
</dbReference>
<feature type="compositionally biased region" description="Basic and acidic residues" evidence="5">
    <location>
        <begin position="48"/>
        <end position="58"/>
    </location>
</feature>
<sequence length="592" mass="63746">MPEKRPPGRDDLRGGDAKRARSNQGPPAAGGAPSKAPSQATDIQQKIAEARAKAEAARARIQGRASGGNGVASPAPAASPPPPPPPGGGGRANLEAIKARVAAASAAANATARPRTASPLPPQRSPPQHPPPPPRDAGDGDFRARGGLGVGLHPALLADSQQQDGRAKARPVAAPKLATAAANRRDGSPASKPGRQLDLAAPGADELKGSPYFDPSIGGGGASGRGRHPRQLVFHQKGKFIQQANALRRQAALEAMKKRIAESARKVGLDEDNEKAFLVQNVPEVEWWDEGLVGGPAYPEAPQDARIEADDSIITVYVQHPVLMAPPQEKNAPAPKAMYLTKTEQAKLRRQRRMADHKEQQAKIRLGLEPPPPPKVKKSNLMRVLGEQAVKDPTAVEARVNREIAERRAAHEAGNEARKLSREQRAEKTARNQDRDAARGIHVSVYRVESLAFARHRYLVDVNAKEHGLTGVTILHPRFSLVVVEGGAHGIRQYRKLMLNRIRWTENAQPRGGGEAGGREAEAAWLRGVDEGGELKDLGFNRCTLVWEGEERERAFRRWGSRVCETDAEAKEALGRARMENFWTLAKTAVAA</sequence>
<feature type="compositionally biased region" description="Pro residues" evidence="5">
    <location>
        <begin position="119"/>
        <end position="135"/>
    </location>
</feature>
<evidence type="ECO:0000256" key="2">
    <source>
        <dbReference type="ARBA" id="ARBA00022664"/>
    </source>
</evidence>
<dbReference type="CDD" id="cd24162">
    <property type="entry name" value="Prp3_C"/>
    <property type="match status" value="1"/>
</dbReference>